<dbReference type="InterPro" id="IPR006311">
    <property type="entry name" value="TAT_signal"/>
</dbReference>
<gene>
    <name evidence="4" type="ORF">V4F39_23965</name>
</gene>
<protein>
    <submittedName>
        <fullName evidence="4">Transporter substrate-binding domain-containing protein</fullName>
    </submittedName>
</protein>
<accession>A0AAW9QQW3</accession>
<dbReference type="SMART" id="SM00062">
    <property type="entry name" value="PBPb"/>
    <property type="match status" value="1"/>
</dbReference>
<dbReference type="PROSITE" id="PS51257">
    <property type="entry name" value="PROKAR_LIPOPROTEIN"/>
    <property type="match status" value="1"/>
</dbReference>
<dbReference type="Gene3D" id="3.40.190.10">
    <property type="entry name" value="Periplasmic binding protein-like II"/>
    <property type="match status" value="2"/>
</dbReference>
<evidence type="ECO:0000259" key="3">
    <source>
        <dbReference type="SMART" id="SM00062"/>
    </source>
</evidence>
<feature type="chain" id="PRO_5043578216" evidence="2">
    <location>
        <begin position="24"/>
        <end position="278"/>
    </location>
</feature>
<dbReference type="PANTHER" id="PTHR35936:SF17">
    <property type="entry name" value="ARGININE-BINDING EXTRACELLULAR PROTEIN ARTP"/>
    <property type="match status" value="1"/>
</dbReference>
<dbReference type="Pfam" id="PF00497">
    <property type="entry name" value="SBP_bac_3"/>
    <property type="match status" value="1"/>
</dbReference>
<dbReference type="PANTHER" id="PTHR35936">
    <property type="entry name" value="MEMBRANE-BOUND LYTIC MUREIN TRANSGLYCOSYLASE F"/>
    <property type="match status" value="1"/>
</dbReference>
<keyword evidence="1 2" id="KW-0732">Signal</keyword>
<dbReference type="InterPro" id="IPR001638">
    <property type="entry name" value="Solute-binding_3/MltF_N"/>
</dbReference>
<proteinExistence type="predicted"/>
<organism evidence="4 5">
    <name type="scientific">Aquincola agrisoli</name>
    <dbReference type="NCBI Taxonomy" id="3119538"/>
    <lineage>
        <taxon>Bacteria</taxon>
        <taxon>Pseudomonadati</taxon>
        <taxon>Pseudomonadota</taxon>
        <taxon>Betaproteobacteria</taxon>
        <taxon>Burkholderiales</taxon>
        <taxon>Sphaerotilaceae</taxon>
        <taxon>Aquincola</taxon>
    </lineage>
</organism>
<dbReference type="PROSITE" id="PS51318">
    <property type="entry name" value="TAT"/>
    <property type="match status" value="1"/>
</dbReference>
<dbReference type="SUPFAM" id="SSF53850">
    <property type="entry name" value="Periplasmic binding protein-like II"/>
    <property type="match status" value="1"/>
</dbReference>
<keyword evidence="5" id="KW-1185">Reference proteome</keyword>
<evidence type="ECO:0000313" key="4">
    <source>
        <dbReference type="EMBL" id="MEF7616990.1"/>
    </source>
</evidence>
<feature type="signal peptide" evidence="2">
    <location>
        <begin position="1"/>
        <end position="23"/>
    </location>
</feature>
<dbReference type="Proteomes" id="UP001336250">
    <property type="component" value="Unassembled WGS sequence"/>
</dbReference>
<comment type="caution">
    <text evidence="4">The sequence shown here is derived from an EMBL/GenBank/DDBJ whole genome shotgun (WGS) entry which is preliminary data.</text>
</comment>
<dbReference type="RefSeq" id="WP_332292632.1">
    <property type="nucleotide sequence ID" value="NZ_JAZIBG010000052.1"/>
</dbReference>
<dbReference type="AlphaFoldDB" id="A0AAW9QQW3"/>
<evidence type="ECO:0000256" key="1">
    <source>
        <dbReference type="ARBA" id="ARBA00022729"/>
    </source>
</evidence>
<evidence type="ECO:0000313" key="5">
    <source>
        <dbReference type="Proteomes" id="UP001336250"/>
    </source>
</evidence>
<reference evidence="4 5" key="1">
    <citation type="submission" date="2024-02" db="EMBL/GenBank/DDBJ databases">
        <title>Genome sequence of Aquincola sp. MAHUQ-54.</title>
        <authorList>
            <person name="Huq M.A."/>
        </authorList>
    </citation>
    <scope>NUCLEOTIDE SEQUENCE [LARGE SCALE GENOMIC DNA]</scope>
    <source>
        <strain evidence="4 5">MAHUQ-54</strain>
    </source>
</reference>
<sequence length="278" mass="28392">MSRQVLRRWLLAGLAAGVVAGCAQPLQPGAAPTAPVAATADVRQALAPTGRLRIAVYPGSPTSMLRAGSDGEARGLTVEVGRALARRLGVPAELVVFDRVALVVEALQAGQADMTITNATPARARLVDFTPPVVGLELGYLVLPGSAVTSVDAVDLPKVRVGVSQGSSSQAALGKQFRHAALVPADSLGAAAAMLKDGRIDAFATNKGILFQMADGLPGARVLDGRWGLESLALAVPPGRAAGAAFLQAFVADAATRTLVQDAAARAGLRGTTDPERR</sequence>
<dbReference type="EMBL" id="JAZIBG010000052">
    <property type="protein sequence ID" value="MEF7616990.1"/>
    <property type="molecule type" value="Genomic_DNA"/>
</dbReference>
<feature type="domain" description="Solute-binding protein family 3/N-terminal" evidence="3">
    <location>
        <begin position="51"/>
        <end position="262"/>
    </location>
</feature>
<evidence type="ECO:0000256" key="2">
    <source>
        <dbReference type="SAM" id="SignalP"/>
    </source>
</evidence>
<name>A0AAW9QQW3_9BURK</name>